<accession>A0A0L0DJS4</accession>
<dbReference type="SUPFAM" id="SSF69103">
    <property type="entry name" value="Arp2/3 complex 16 kDa subunit ARPC5"/>
    <property type="match status" value="1"/>
</dbReference>
<comment type="function">
    <text evidence="6">Functions as component of the Arp2/3 complex which is involved in regulation of actin polymerization and together with an activating nucleation-promoting factor (NPF) mediates the formation of branched actin networks. Arp2/3 complex plays a critical role in the control of cell morphogenesis via the modulation of cell polarity development.</text>
</comment>
<protein>
    <recommendedName>
        <fullName evidence="6">Actin-related protein 2/3 complex subunit 5</fullName>
    </recommendedName>
</protein>
<dbReference type="PANTHER" id="PTHR12644">
    <property type="entry name" value="ARP2/3 COMPLEX 16 KD SUBUNIT P16-ARC"/>
    <property type="match status" value="1"/>
</dbReference>
<proteinExistence type="inferred from homology"/>
<dbReference type="AlphaFoldDB" id="A0A0L0DJS4"/>
<organism evidence="7 8">
    <name type="scientific">Thecamonas trahens ATCC 50062</name>
    <dbReference type="NCBI Taxonomy" id="461836"/>
    <lineage>
        <taxon>Eukaryota</taxon>
        <taxon>Apusozoa</taxon>
        <taxon>Apusomonadida</taxon>
        <taxon>Apusomonadidae</taxon>
        <taxon>Thecamonas</taxon>
    </lineage>
</organism>
<comment type="subcellular location">
    <subcellularLocation>
        <location evidence="1">Cytoplasm</location>
        <location evidence="1">Cytoskeleton</location>
    </subcellularLocation>
</comment>
<dbReference type="GeneID" id="25567204"/>
<reference evidence="7 8" key="1">
    <citation type="submission" date="2010-05" db="EMBL/GenBank/DDBJ databases">
        <title>The Genome Sequence of Thecamonas trahens ATCC 50062.</title>
        <authorList>
            <consortium name="The Broad Institute Genome Sequencing Platform"/>
            <person name="Russ C."/>
            <person name="Cuomo C."/>
            <person name="Shea T."/>
            <person name="Young S.K."/>
            <person name="Zeng Q."/>
            <person name="Koehrsen M."/>
            <person name="Haas B."/>
            <person name="Borodovsky M."/>
            <person name="Guigo R."/>
            <person name="Alvarado L."/>
            <person name="Berlin A."/>
            <person name="Bochicchio J."/>
            <person name="Borenstein D."/>
            <person name="Chapman S."/>
            <person name="Chen Z."/>
            <person name="Freedman E."/>
            <person name="Gellesch M."/>
            <person name="Goldberg J."/>
            <person name="Griggs A."/>
            <person name="Gujja S."/>
            <person name="Heilman E."/>
            <person name="Heiman D."/>
            <person name="Hepburn T."/>
            <person name="Howarth C."/>
            <person name="Jen D."/>
            <person name="Larson L."/>
            <person name="Mehta T."/>
            <person name="Park D."/>
            <person name="Pearson M."/>
            <person name="Roberts A."/>
            <person name="Saif S."/>
            <person name="Shenoy N."/>
            <person name="Sisk P."/>
            <person name="Stolte C."/>
            <person name="Sykes S."/>
            <person name="Thomson T."/>
            <person name="Walk T."/>
            <person name="White J."/>
            <person name="Yandava C."/>
            <person name="Burger G."/>
            <person name="Gray M.W."/>
            <person name="Holland P.W.H."/>
            <person name="King N."/>
            <person name="Lang F.B.F."/>
            <person name="Roger A.J."/>
            <person name="Ruiz-Trillo I."/>
            <person name="Lander E."/>
            <person name="Nusbaum C."/>
        </authorList>
    </citation>
    <scope>NUCLEOTIDE SEQUENCE [LARGE SCALE GENOMIC DNA]</scope>
    <source>
        <strain evidence="7 8">ATCC 50062</strain>
    </source>
</reference>
<dbReference type="InterPro" id="IPR036743">
    <property type="entry name" value="ARPC5_sf"/>
</dbReference>
<dbReference type="GO" id="GO:0034314">
    <property type="term" value="P:Arp2/3 complex-mediated actin nucleation"/>
    <property type="evidence" value="ECO:0007669"/>
    <property type="project" value="InterPro"/>
</dbReference>
<name>A0A0L0DJS4_THETB</name>
<evidence type="ECO:0000256" key="4">
    <source>
        <dbReference type="ARBA" id="ARBA00023212"/>
    </source>
</evidence>
<dbReference type="eggNOG" id="KOG3380">
    <property type="taxonomic scope" value="Eukaryota"/>
</dbReference>
<gene>
    <name evidence="7" type="ORF">AMSG_08529</name>
</gene>
<dbReference type="OrthoDB" id="429520at2759"/>
<evidence type="ECO:0000256" key="1">
    <source>
        <dbReference type="ARBA" id="ARBA00004245"/>
    </source>
</evidence>
<dbReference type="OMA" id="GMGCIMR"/>
<dbReference type="Proteomes" id="UP000054408">
    <property type="component" value="Unassembled WGS sequence"/>
</dbReference>
<evidence type="ECO:0000256" key="3">
    <source>
        <dbReference type="ARBA" id="ARBA00022490"/>
    </source>
</evidence>
<dbReference type="STRING" id="461836.A0A0L0DJS4"/>
<dbReference type="Gene3D" id="1.25.40.190">
    <property type="entry name" value="Actin-related protein 2/3 complex subunit 5"/>
    <property type="match status" value="1"/>
</dbReference>
<evidence type="ECO:0000256" key="5">
    <source>
        <dbReference type="ARBA" id="ARBA00060329"/>
    </source>
</evidence>
<dbReference type="EMBL" id="GL349474">
    <property type="protein sequence ID" value="KNC52659.1"/>
    <property type="molecule type" value="Genomic_DNA"/>
</dbReference>
<keyword evidence="3" id="KW-0963">Cytoplasm</keyword>
<evidence type="ECO:0000313" key="7">
    <source>
        <dbReference type="EMBL" id="KNC52659.1"/>
    </source>
</evidence>
<sequence length="148" mass="15943">MATGDFRNLDVETMIDDHFVAEETTDVAEVMARVEAKEAEINSMLSRGDHAGALAAAMDQPPTDTTDADVRQRFGLLVASILGGVRDSEIETAVNSFSPDEQDLLMKFVYRGMAVGTESGKLLKWHAALFKACGHGAIVRALSDRASV</sequence>
<dbReference type="RefSeq" id="XP_013755209.1">
    <property type="nucleotide sequence ID" value="XM_013899755.1"/>
</dbReference>
<evidence type="ECO:0000256" key="2">
    <source>
        <dbReference type="ARBA" id="ARBA00006084"/>
    </source>
</evidence>
<keyword evidence="4 6" id="KW-0206">Cytoskeleton</keyword>
<comment type="similarity">
    <text evidence="2 6">Belongs to the ARPC5 family.</text>
</comment>
<dbReference type="GO" id="GO:0030833">
    <property type="term" value="P:regulation of actin filament polymerization"/>
    <property type="evidence" value="ECO:0007669"/>
    <property type="project" value="InterPro"/>
</dbReference>
<dbReference type="Pfam" id="PF04699">
    <property type="entry name" value="P16-Arc"/>
    <property type="match status" value="1"/>
</dbReference>
<comment type="function">
    <text evidence="5">Functions as a component of the Arp2/3 complex which is involved in regulation of actin polymerization and together with an activating nucleation-promoting factor (NPF) mediates the formation of branched actin networks.</text>
</comment>
<dbReference type="GO" id="GO:0005885">
    <property type="term" value="C:Arp2/3 protein complex"/>
    <property type="evidence" value="ECO:0007669"/>
    <property type="project" value="InterPro"/>
</dbReference>
<dbReference type="InterPro" id="IPR006789">
    <property type="entry name" value="ARPC5"/>
</dbReference>
<keyword evidence="8" id="KW-1185">Reference proteome</keyword>
<evidence type="ECO:0000313" key="8">
    <source>
        <dbReference type="Proteomes" id="UP000054408"/>
    </source>
</evidence>
<dbReference type="FunFam" id="1.25.40.190:FF:000003">
    <property type="entry name" value="Actin-related protein 2/3 complex subunit 5"/>
    <property type="match status" value="1"/>
</dbReference>
<evidence type="ECO:0000256" key="6">
    <source>
        <dbReference type="RuleBase" id="RU004301"/>
    </source>
</evidence>